<dbReference type="InterPro" id="IPR050445">
    <property type="entry name" value="Bact_polysacc_biosynth/exp"/>
</dbReference>
<dbReference type="RefSeq" id="WP_210202314.1">
    <property type="nucleotide sequence ID" value="NZ_PQFZ01000004.1"/>
</dbReference>
<evidence type="ECO:0000313" key="4">
    <source>
        <dbReference type="Proteomes" id="UP000236919"/>
    </source>
</evidence>
<keyword evidence="1" id="KW-0175">Coiled coil</keyword>
<feature type="coiled-coil region" evidence="1">
    <location>
        <begin position="197"/>
        <end position="261"/>
    </location>
</feature>
<dbReference type="PANTHER" id="PTHR32309:SF13">
    <property type="entry name" value="FERRIC ENTEROBACTIN TRANSPORT PROTEIN FEPE"/>
    <property type="match status" value="1"/>
</dbReference>
<dbReference type="GO" id="GO:0004713">
    <property type="term" value="F:protein tyrosine kinase activity"/>
    <property type="evidence" value="ECO:0007669"/>
    <property type="project" value="TreeGrafter"/>
</dbReference>
<evidence type="ECO:0000313" key="3">
    <source>
        <dbReference type="EMBL" id="POR53307.1"/>
    </source>
</evidence>
<feature type="transmembrane region" description="Helical" evidence="2">
    <location>
        <begin position="30"/>
        <end position="49"/>
    </location>
</feature>
<dbReference type="Proteomes" id="UP000236919">
    <property type="component" value="Unassembled WGS sequence"/>
</dbReference>
<dbReference type="AlphaFoldDB" id="A0A2S4MFU9"/>
<keyword evidence="2" id="KW-1133">Transmembrane helix</keyword>
<dbReference type="GO" id="GO:0005886">
    <property type="term" value="C:plasma membrane"/>
    <property type="evidence" value="ECO:0007669"/>
    <property type="project" value="TreeGrafter"/>
</dbReference>
<keyword evidence="2" id="KW-0472">Membrane</keyword>
<gene>
    <name evidence="3" type="ORF">CYD53_104283</name>
</gene>
<dbReference type="EMBL" id="PQFZ01000004">
    <property type="protein sequence ID" value="POR53307.1"/>
    <property type="molecule type" value="Genomic_DNA"/>
</dbReference>
<keyword evidence="4" id="KW-1185">Reference proteome</keyword>
<dbReference type="PANTHER" id="PTHR32309">
    <property type="entry name" value="TYROSINE-PROTEIN KINASE"/>
    <property type="match status" value="1"/>
</dbReference>
<evidence type="ECO:0000256" key="1">
    <source>
        <dbReference type="SAM" id="Coils"/>
    </source>
</evidence>
<keyword evidence="2" id="KW-0812">Transmembrane</keyword>
<accession>A0A2S4MFU9</accession>
<protein>
    <submittedName>
        <fullName evidence="3">Capsular polysaccharide transport system permease protein</fullName>
    </submittedName>
</protein>
<sequence length="388" mass="42775">MAQGAAEAGAAPALTLQPKPASVRLTRSKLAFLLMVALPTIFSALYFGWIASDRFISESTFVVRSAKSPIAGGLGGLLQMAGISGSQDNSYSVQEYMLSRDAVSALSQRLPLREMFDRPGADFVARYPNLRYGKSEEELFQYYKSRVEVVHVTATGLTTLKVQAFRADDALAISRTLLGLGEELVNRMNERIRTDAIRFSEAEVARAQERLVETQIAITEFRNRELMLDPSKSSLIVAELIGRLSAELAAVTAQLREVEASSPSSPQIPGLQRRIAALEGQITLERQRVSNASDGLAEKIAGYERLNLQREFAVKALASVVASLELARNEARRQQLYLERVVEPHAADNSEQPRRLRSVLVTFAGSLLLFFVAWLILVGSREHGLARR</sequence>
<reference evidence="3 4" key="1">
    <citation type="submission" date="2018-01" db="EMBL/GenBank/DDBJ databases">
        <title>Genomic Encyclopedia of Type Strains, Phase III (KMG-III): the genomes of soil and plant-associated and newly described type strains.</title>
        <authorList>
            <person name="Whitman W."/>
        </authorList>
    </citation>
    <scope>NUCLEOTIDE SEQUENCE [LARGE SCALE GENOMIC DNA]</scope>
    <source>
        <strain evidence="3 4">1131</strain>
    </source>
</reference>
<organism evidence="3 4">
    <name type="scientific">Bosea psychrotolerans</name>
    <dbReference type="NCBI Taxonomy" id="1871628"/>
    <lineage>
        <taxon>Bacteria</taxon>
        <taxon>Pseudomonadati</taxon>
        <taxon>Pseudomonadota</taxon>
        <taxon>Alphaproteobacteria</taxon>
        <taxon>Hyphomicrobiales</taxon>
        <taxon>Boseaceae</taxon>
        <taxon>Bosea</taxon>
    </lineage>
</organism>
<comment type="caution">
    <text evidence="3">The sequence shown here is derived from an EMBL/GenBank/DDBJ whole genome shotgun (WGS) entry which is preliminary data.</text>
</comment>
<name>A0A2S4MFU9_9HYPH</name>
<feature type="transmembrane region" description="Helical" evidence="2">
    <location>
        <begin position="359"/>
        <end position="378"/>
    </location>
</feature>
<evidence type="ECO:0000256" key="2">
    <source>
        <dbReference type="SAM" id="Phobius"/>
    </source>
</evidence>
<proteinExistence type="predicted"/>